<evidence type="ECO:0000256" key="9">
    <source>
        <dbReference type="ARBA" id="ARBA00023004"/>
    </source>
</evidence>
<dbReference type="InterPro" id="IPR036396">
    <property type="entry name" value="Cyt_P450_sf"/>
</dbReference>
<evidence type="ECO:0000256" key="7">
    <source>
        <dbReference type="ARBA" id="ARBA00022989"/>
    </source>
</evidence>
<reference evidence="12 13" key="1">
    <citation type="journal article" date="2016" name="Mol. Biol. Evol.">
        <title>Comparative Genomics of Early-Diverging Mushroom-Forming Fungi Provides Insights into the Origins of Lignocellulose Decay Capabilities.</title>
        <authorList>
            <person name="Nagy L.G."/>
            <person name="Riley R."/>
            <person name="Tritt A."/>
            <person name="Adam C."/>
            <person name="Daum C."/>
            <person name="Floudas D."/>
            <person name="Sun H."/>
            <person name="Yadav J.S."/>
            <person name="Pangilinan J."/>
            <person name="Larsson K.H."/>
            <person name="Matsuura K."/>
            <person name="Barry K."/>
            <person name="Labutti K."/>
            <person name="Kuo R."/>
            <person name="Ohm R.A."/>
            <person name="Bhattacharya S.S."/>
            <person name="Shirouzu T."/>
            <person name="Yoshinaga Y."/>
            <person name="Martin F.M."/>
            <person name="Grigoriev I.V."/>
            <person name="Hibbett D.S."/>
        </authorList>
    </citation>
    <scope>NUCLEOTIDE SEQUENCE [LARGE SCALE GENOMIC DNA]</scope>
    <source>
        <strain evidence="12 13">HHB12733</strain>
    </source>
</reference>
<keyword evidence="6" id="KW-0479">Metal-binding</keyword>
<keyword evidence="7" id="KW-1133">Transmembrane helix</keyword>
<evidence type="ECO:0000256" key="8">
    <source>
        <dbReference type="ARBA" id="ARBA00023002"/>
    </source>
</evidence>
<dbReference type="InParanoid" id="A0A165GUS2"/>
<evidence type="ECO:0000256" key="2">
    <source>
        <dbReference type="ARBA" id="ARBA00004370"/>
    </source>
</evidence>
<proteinExistence type="inferred from homology"/>
<evidence type="ECO:0000256" key="10">
    <source>
        <dbReference type="ARBA" id="ARBA00023033"/>
    </source>
</evidence>
<dbReference type="GO" id="GO:0004497">
    <property type="term" value="F:monooxygenase activity"/>
    <property type="evidence" value="ECO:0007669"/>
    <property type="project" value="UniProtKB-KW"/>
</dbReference>
<dbReference type="STRING" id="1353952.A0A165GUS2"/>
<dbReference type="InterPro" id="IPR001128">
    <property type="entry name" value="Cyt_P450"/>
</dbReference>
<evidence type="ECO:0000313" key="13">
    <source>
        <dbReference type="Proteomes" id="UP000076842"/>
    </source>
</evidence>
<dbReference type="OrthoDB" id="2667852at2759"/>
<dbReference type="InterPro" id="IPR050364">
    <property type="entry name" value="Cytochrome_P450_fung"/>
</dbReference>
<dbReference type="GO" id="GO:0016705">
    <property type="term" value="F:oxidoreductase activity, acting on paired donors, with incorporation or reduction of molecular oxygen"/>
    <property type="evidence" value="ECO:0007669"/>
    <property type="project" value="InterPro"/>
</dbReference>
<evidence type="ECO:0000256" key="11">
    <source>
        <dbReference type="ARBA" id="ARBA00023136"/>
    </source>
</evidence>
<keyword evidence="9" id="KW-0408">Iron</keyword>
<organism evidence="12 13">
    <name type="scientific">Calocera cornea HHB12733</name>
    <dbReference type="NCBI Taxonomy" id="1353952"/>
    <lineage>
        <taxon>Eukaryota</taxon>
        <taxon>Fungi</taxon>
        <taxon>Dikarya</taxon>
        <taxon>Basidiomycota</taxon>
        <taxon>Agaricomycotina</taxon>
        <taxon>Dacrymycetes</taxon>
        <taxon>Dacrymycetales</taxon>
        <taxon>Dacrymycetaceae</taxon>
        <taxon>Calocera</taxon>
    </lineage>
</organism>
<evidence type="ECO:0000313" key="12">
    <source>
        <dbReference type="EMBL" id="KZT58505.1"/>
    </source>
</evidence>
<evidence type="ECO:0000256" key="4">
    <source>
        <dbReference type="ARBA" id="ARBA00022617"/>
    </source>
</evidence>
<evidence type="ECO:0000256" key="6">
    <source>
        <dbReference type="ARBA" id="ARBA00022723"/>
    </source>
</evidence>
<dbReference type="GO" id="GO:0005506">
    <property type="term" value="F:iron ion binding"/>
    <property type="evidence" value="ECO:0007669"/>
    <property type="project" value="InterPro"/>
</dbReference>
<dbReference type="Proteomes" id="UP000076842">
    <property type="component" value="Unassembled WGS sequence"/>
</dbReference>
<keyword evidence="4" id="KW-0349">Heme</keyword>
<keyword evidence="10" id="KW-0503">Monooxygenase</keyword>
<sequence>MLFFGILASRDYTLCLPGGALLLWLLRCLYQSVRPSIPLPPGPRGLPLIGNLLHLPRTNRHLYYAPLSARYGPVISLKVLNKVIIVVNTPKAVQDVLEERAAATAGRPENIMVHVIAGLDKMPRLTNNMELHRQYRRLSA</sequence>
<keyword evidence="5" id="KW-0812">Transmembrane</keyword>
<dbReference type="PANTHER" id="PTHR46300">
    <property type="entry name" value="P450, PUTATIVE (EUROFUNG)-RELATED-RELATED"/>
    <property type="match status" value="1"/>
</dbReference>
<dbReference type="AlphaFoldDB" id="A0A165GUS2"/>
<dbReference type="GO" id="GO:0016020">
    <property type="term" value="C:membrane"/>
    <property type="evidence" value="ECO:0007669"/>
    <property type="project" value="UniProtKB-SubCell"/>
</dbReference>
<gene>
    <name evidence="12" type="ORF">CALCODRAFT_516716</name>
</gene>
<evidence type="ECO:0008006" key="14">
    <source>
        <dbReference type="Google" id="ProtNLM"/>
    </source>
</evidence>
<evidence type="ECO:0000256" key="5">
    <source>
        <dbReference type="ARBA" id="ARBA00022692"/>
    </source>
</evidence>
<protein>
    <recommendedName>
        <fullName evidence="14">Cytochrome P450</fullName>
    </recommendedName>
</protein>
<dbReference type="EMBL" id="KV423950">
    <property type="protein sequence ID" value="KZT58505.1"/>
    <property type="molecule type" value="Genomic_DNA"/>
</dbReference>
<keyword evidence="8" id="KW-0560">Oxidoreductase</keyword>
<evidence type="ECO:0000256" key="3">
    <source>
        <dbReference type="ARBA" id="ARBA00010617"/>
    </source>
</evidence>
<comment type="similarity">
    <text evidence="3">Belongs to the cytochrome P450 family.</text>
</comment>
<dbReference type="PANTHER" id="PTHR46300:SF2">
    <property type="entry name" value="CYTOCHROME P450 MONOOXYGENASE ALNH-RELATED"/>
    <property type="match status" value="1"/>
</dbReference>
<keyword evidence="11" id="KW-0472">Membrane</keyword>
<dbReference type="SUPFAM" id="SSF48264">
    <property type="entry name" value="Cytochrome P450"/>
    <property type="match status" value="1"/>
</dbReference>
<evidence type="ECO:0000256" key="1">
    <source>
        <dbReference type="ARBA" id="ARBA00001971"/>
    </source>
</evidence>
<comment type="cofactor">
    <cofactor evidence="1">
        <name>heme</name>
        <dbReference type="ChEBI" id="CHEBI:30413"/>
    </cofactor>
</comment>
<dbReference type="Gene3D" id="1.10.630.10">
    <property type="entry name" value="Cytochrome P450"/>
    <property type="match status" value="1"/>
</dbReference>
<keyword evidence="13" id="KW-1185">Reference proteome</keyword>
<name>A0A165GUS2_9BASI</name>
<dbReference type="Pfam" id="PF00067">
    <property type="entry name" value="p450"/>
    <property type="match status" value="1"/>
</dbReference>
<comment type="subcellular location">
    <subcellularLocation>
        <location evidence="2">Membrane</location>
    </subcellularLocation>
</comment>
<accession>A0A165GUS2</accession>
<dbReference type="GO" id="GO:0020037">
    <property type="term" value="F:heme binding"/>
    <property type="evidence" value="ECO:0007669"/>
    <property type="project" value="InterPro"/>
</dbReference>